<reference evidence="3" key="1">
    <citation type="journal article" date="2023" name="Genome Biol. Evol.">
        <title>Long-read-based Genome Assembly of Drosophila gunungcola Reveals Fewer Chemosensory Genes in Flower-breeding Species.</title>
        <authorList>
            <person name="Negi A."/>
            <person name="Liao B.Y."/>
            <person name="Yeh S.D."/>
        </authorList>
    </citation>
    <scope>NUCLEOTIDE SEQUENCE</scope>
    <source>
        <strain evidence="3">Sukarami</strain>
    </source>
</reference>
<keyword evidence="2" id="KW-0472">Membrane</keyword>
<feature type="region of interest" description="Disordered" evidence="1">
    <location>
        <begin position="93"/>
        <end position="119"/>
    </location>
</feature>
<name>A0A9P9Z0N8_9MUSC</name>
<evidence type="ECO:0000313" key="3">
    <source>
        <dbReference type="EMBL" id="KAI8046615.1"/>
    </source>
</evidence>
<comment type="caution">
    <text evidence="3">The sequence shown here is derived from an EMBL/GenBank/DDBJ whole genome shotgun (WGS) entry which is preliminary data.</text>
</comment>
<feature type="compositionally biased region" description="Low complexity" evidence="1">
    <location>
        <begin position="20"/>
        <end position="29"/>
    </location>
</feature>
<keyword evidence="2" id="KW-0812">Transmembrane</keyword>
<accession>A0A9P9Z0N8</accession>
<evidence type="ECO:0000313" key="4">
    <source>
        <dbReference type="Proteomes" id="UP001059596"/>
    </source>
</evidence>
<protein>
    <submittedName>
        <fullName evidence="3">Uncharacterized protein</fullName>
    </submittedName>
</protein>
<feature type="compositionally biased region" description="Polar residues" evidence="1">
    <location>
        <begin position="109"/>
        <end position="119"/>
    </location>
</feature>
<dbReference type="AlphaFoldDB" id="A0A9P9Z0N8"/>
<evidence type="ECO:0000256" key="1">
    <source>
        <dbReference type="SAM" id="MobiDB-lite"/>
    </source>
</evidence>
<dbReference type="EMBL" id="JAMKOV010000001">
    <property type="protein sequence ID" value="KAI8046615.1"/>
    <property type="molecule type" value="Genomic_DNA"/>
</dbReference>
<evidence type="ECO:0000256" key="2">
    <source>
        <dbReference type="SAM" id="Phobius"/>
    </source>
</evidence>
<dbReference type="Proteomes" id="UP001059596">
    <property type="component" value="Chromosome 3R"/>
</dbReference>
<feature type="compositionally biased region" description="Acidic residues" evidence="1">
    <location>
        <begin position="10"/>
        <end position="19"/>
    </location>
</feature>
<feature type="region of interest" description="Disordered" evidence="1">
    <location>
        <begin position="1"/>
        <end position="35"/>
    </location>
</feature>
<keyword evidence="2" id="KW-1133">Transmembrane helix</keyword>
<feature type="transmembrane region" description="Helical" evidence="2">
    <location>
        <begin position="62"/>
        <end position="82"/>
    </location>
</feature>
<sequence>MADTAKDKDVIEEEVEEESTTTTTTTKKTSQWHKTRTTKHCLEGGFHSGRGQSSRLRQTPDVMAPLLIFPLLLMLLLLLFRLPLVSLPHYGRANGKWEMGNGGGDYAETSCNEKQNGES</sequence>
<organism evidence="3 4">
    <name type="scientific">Drosophila gunungcola</name>
    <name type="common">fruit fly</name>
    <dbReference type="NCBI Taxonomy" id="103775"/>
    <lineage>
        <taxon>Eukaryota</taxon>
        <taxon>Metazoa</taxon>
        <taxon>Ecdysozoa</taxon>
        <taxon>Arthropoda</taxon>
        <taxon>Hexapoda</taxon>
        <taxon>Insecta</taxon>
        <taxon>Pterygota</taxon>
        <taxon>Neoptera</taxon>
        <taxon>Endopterygota</taxon>
        <taxon>Diptera</taxon>
        <taxon>Brachycera</taxon>
        <taxon>Muscomorpha</taxon>
        <taxon>Ephydroidea</taxon>
        <taxon>Drosophilidae</taxon>
        <taxon>Drosophila</taxon>
        <taxon>Sophophora</taxon>
    </lineage>
</organism>
<gene>
    <name evidence="3" type="ORF">M5D96_002826</name>
</gene>
<proteinExistence type="predicted"/>
<keyword evidence="4" id="KW-1185">Reference proteome</keyword>